<evidence type="ECO:0000256" key="1">
    <source>
        <dbReference type="SAM" id="Phobius"/>
    </source>
</evidence>
<comment type="caution">
    <text evidence="2">The sequence shown here is derived from an EMBL/GenBank/DDBJ whole genome shotgun (WGS) entry which is preliminary data.</text>
</comment>
<feature type="transmembrane region" description="Helical" evidence="1">
    <location>
        <begin position="7"/>
        <end position="35"/>
    </location>
</feature>
<name>A0A1S8CF42_9GAMM</name>
<evidence type="ECO:0000313" key="3">
    <source>
        <dbReference type="Proteomes" id="UP000216021"/>
    </source>
</evidence>
<accession>A0A1S8CF42</accession>
<dbReference type="EMBL" id="MOXD01000013">
    <property type="protein sequence ID" value="OMQ20232.1"/>
    <property type="molecule type" value="Genomic_DNA"/>
</dbReference>
<dbReference type="Proteomes" id="UP000216021">
    <property type="component" value="Unassembled WGS sequence"/>
</dbReference>
<dbReference type="OrthoDB" id="6506863at2"/>
<dbReference type="STRING" id="2034155.BMI79_18790"/>
<keyword evidence="1" id="KW-1133">Transmembrane helix</keyword>
<gene>
    <name evidence="2" type="ORF">BMI79_18790</name>
</gene>
<evidence type="ECO:0000313" key="2">
    <source>
        <dbReference type="EMBL" id="OMQ20232.1"/>
    </source>
</evidence>
<keyword evidence="3" id="KW-1185">Reference proteome</keyword>
<dbReference type="AlphaFoldDB" id="A0A1S8CF42"/>
<feature type="transmembrane region" description="Helical" evidence="1">
    <location>
        <begin position="47"/>
        <end position="69"/>
    </location>
</feature>
<protein>
    <submittedName>
        <fullName evidence="2">Uncharacterized protein</fullName>
    </submittedName>
</protein>
<organism evidence="2 3">
    <name type="scientific">Serratia oryzae</name>
    <dbReference type="NCBI Taxonomy" id="2034155"/>
    <lineage>
        <taxon>Bacteria</taxon>
        <taxon>Pseudomonadati</taxon>
        <taxon>Pseudomonadota</taxon>
        <taxon>Gammaproteobacteria</taxon>
        <taxon>Enterobacterales</taxon>
        <taxon>Yersiniaceae</taxon>
        <taxon>Serratia</taxon>
    </lineage>
</organism>
<keyword evidence="1" id="KW-0812">Transmembrane</keyword>
<proteinExistence type="predicted"/>
<dbReference type="RefSeq" id="WP_076943742.1">
    <property type="nucleotide sequence ID" value="NZ_MOXD01000013.1"/>
</dbReference>
<keyword evidence="1" id="KW-0472">Membrane</keyword>
<reference evidence="2 3" key="1">
    <citation type="submission" date="2016-11" db="EMBL/GenBank/DDBJ databases">
        <title>Rahnella oryzae sp. nov., isolated from rice root.</title>
        <authorList>
            <person name="Zhang X.-X."/>
            <person name="Zhang J."/>
        </authorList>
    </citation>
    <scope>NUCLEOTIDE SEQUENCE [LARGE SCALE GENOMIC DNA]</scope>
    <source>
        <strain evidence="2 3">J11-6</strain>
    </source>
</reference>
<sequence>MKKKITLPLLILGVIYCFVCFFILGVVIQCGIVFMHEGHFLIGRKKLIDTLVLSGIAGSAAGIGSWIFAKIDEYKARKKPPTDLN</sequence>